<dbReference type="InterPro" id="IPR001005">
    <property type="entry name" value="SANT/Myb"/>
</dbReference>
<keyword evidence="10" id="KW-1185">Reference proteome</keyword>
<dbReference type="InterPro" id="IPR032451">
    <property type="entry name" value="SMARCC_C"/>
</dbReference>
<dbReference type="Gene3D" id="1.10.10.60">
    <property type="entry name" value="Homeodomain-like"/>
    <property type="match status" value="1"/>
</dbReference>
<keyword evidence="2" id="KW-0238">DNA-binding</keyword>
<dbReference type="PROSITE" id="PS50090">
    <property type="entry name" value="MYB_LIKE"/>
    <property type="match status" value="1"/>
</dbReference>
<dbReference type="EMBL" id="DAKRPA010000049">
    <property type="protein sequence ID" value="DBA01356.1"/>
    <property type="molecule type" value="Genomic_DNA"/>
</dbReference>
<dbReference type="SMART" id="SM00717">
    <property type="entry name" value="SANT"/>
    <property type="match status" value="1"/>
</dbReference>
<reference evidence="9" key="1">
    <citation type="submission" date="2022-11" db="EMBL/GenBank/DDBJ databases">
        <authorList>
            <person name="Morgan W.R."/>
            <person name="Tartar A."/>
        </authorList>
    </citation>
    <scope>NUCLEOTIDE SEQUENCE</scope>
    <source>
        <strain evidence="9">ARSEF 373</strain>
    </source>
</reference>
<dbReference type="PANTHER" id="PTHR12802:SF41">
    <property type="entry name" value="BRAHMA ASSOCIATED PROTEIN 155 KDA"/>
    <property type="match status" value="1"/>
</dbReference>
<dbReference type="InterPro" id="IPR036388">
    <property type="entry name" value="WH-like_DNA-bd_sf"/>
</dbReference>
<feature type="region of interest" description="Disordered" evidence="5">
    <location>
        <begin position="447"/>
        <end position="489"/>
    </location>
</feature>
<protein>
    <submittedName>
        <fullName evidence="9">Uncharacterized protein</fullName>
    </submittedName>
</protein>
<dbReference type="SUPFAM" id="SSF46689">
    <property type="entry name" value="Homeodomain-like"/>
    <property type="match status" value="2"/>
</dbReference>
<sequence length="590" mass="62755">MNATTAPSAAAVATGTASTGVSAASPPQTLKHDAAAPRHEPAAKPVVVPRCSSWFSMDKISPIEKRMLPEFFPKDSGAATTIKSTSSKTPQIYLKYRNYIINAYRQQPHVYLTATACRRNLAGDACAILRVHEFLTHWGLINYNVPPHAMPPAIHPNYALKPAVAEASTFPIPLTVAQAHTTSGQSLTGLWNCELCGIGAIEYELTPESRKKVAAQALNVAANGASSNVGATNKNATLVGFCTRPGSGICYDCYVSRCFPEGIDASEFVAVPKTARGEWTDEETQTLLSAIGDGGKEKESCDWNEIAVKVGTKTAEQCIVRFLQLPILDKLHQTEASSNSSVTGLPRPFAHAETANASLQEISQLVSQVDPFVAKAAARAAIGAVKQLHSMPASQTTEATEAIQTTEATTVAVKSEKVDAPKAEANGSSTDESVAMQDAAKAIADSVEAAGTAPAEPKPTNDEVKNEANTSANADVVMEDASGSPKKDASLEVTKEMLAVAREASNATAVSLLSARAFAIASSSTQESVRDLVSQLMQNQLQQMELKMQQLGVLERAIEAEREQLAKERYQLYLDRLAFAQEHLGGKQTS</sequence>
<evidence type="ECO:0000259" key="7">
    <source>
        <dbReference type="PROSITE" id="PS50934"/>
    </source>
</evidence>
<dbReference type="PROSITE" id="PS51293">
    <property type="entry name" value="SANT"/>
    <property type="match status" value="1"/>
</dbReference>
<organism evidence="9 10">
    <name type="scientific">Lagenidium giganteum</name>
    <dbReference type="NCBI Taxonomy" id="4803"/>
    <lineage>
        <taxon>Eukaryota</taxon>
        <taxon>Sar</taxon>
        <taxon>Stramenopiles</taxon>
        <taxon>Oomycota</taxon>
        <taxon>Peronosporomycetes</taxon>
        <taxon>Pythiales</taxon>
        <taxon>Pythiaceae</taxon>
    </lineage>
</organism>
<dbReference type="Gene3D" id="1.10.10.10">
    <property type="entry name" value="Winged helix-like DNA-binding domain superfamily/Winged helix DNA-binding domain"/>
    <property type="match status" value="1"/>
</dbReference>
<accession>A0AAV2Z4M2</accession>
<dbReference type="InterPro" id="IPR007526">
    <property type="entry name" value="SWIRM"/>
</dbReference>
<dbReference type="Pfam" id="PF00249">
    <property type="entry name" value="Myb_DNA-binding"/>
    <property type="match status" value="1"/>
</dbReference>
<feature type="compositionally biased region" description="Low complexity" evidence="5">
    <location>
        <begin position="1"/>
        <end position="26"/>
    </location>
</feature>
<name>A0AAV2Z4M2_9STRA</name>
<dbReference type="GO" id="GO:0005634">
    <property type="term" value="C:nucleus"/>
    <property type="evidence" value="ECO:0007669"/>
    <property type="project" value="UniProtKB-ARBA"/>
</dbReference>
<evidence type="ECO:0000259" key="6">
    <source>
        <dbReference type="PROSITE" id="PS50090"/>
    </source>
</evidence>
<dbReference type="Pfam" id="PF16495">
    <property type="entry name" value="SWIRM-assoc_1"/>
    <property type="match status" value="1"/>
</dbReference>
<dbReference type="Pfam" id="PF04433">
    <property type="entry name" value="SWIRM"/>
    <property type="match status" value="1"/>
</dbReference>
<feature type="region of interest" description="Disordered" evidence="5">
    <location>
        <begin position="1"/>
        <end position="42"/>
    </location>
</feature>
<dbReference type="PROSITE" id="PS50934">
    <property type="entry name" value="SWIRM"/>
    <property type="match status" value="1"/>
</dbReference>
<dbReference type="Proteomes" id="UP001146120">
    <property type="component" value="Unassembled WGS sequence"/>
</dbReference>
<evidence type="ECO:0000256" key="2">
    <source>
        <dbReference type="ARBA" id="ARBA00023125"/>
    </source>
</evidence>
<evidence type="ECO:0000256" key="5">
    <source>
        <dbReference type="SAM" id="MobiDB-lite"/>
    </source>
</evidence>
<dbReference type="PANTHER" id="PTHR12802">
    <property type="entry name" value="SWI/SNF COMPLEX-RELATED"/>
    <property type="match status" value="1"/>
</dbReference>
<dbReference type="InterPro" id="IPR017884">
    <property type="entry name" value="SANT_dom"/>
</dbReference>
<dbReference type="InterPro" id="IPR009057">
    <property type="entry name" value="Homeodomain-like_sf"/>
</dbReference>
<proteinExistence type="predicted"/>
<feature type="domain" description="Myb-like" evidence="6">
    <location>
        <begin position="271"/>
        <end position="326"/>
    </location>
</feature>
<evidence type="ECO:0000256" key="3">
    <source>
        <dbReference type="ARBA" id="ARBA00023163"/>
    </source>
</evidence>
<evidence type="ECO:0000313" key="9">
    <source>
        <dbReference type="EMBL" id="DBA01356.1"/>
    </source>
</evidence>
<dbReference type="GO" id="GO:0003677">
    <property type="term" value="F:DNA binding"/>
    <property type="evidence" value="ECO:0007669"/>
    <property type="project" value="UniProtKB-KW"/>
</dbReference>
<keyword evidence="3" id="KW-0804">Transcription</keyword>
<dbReference type="FunFam" id="1.10.10.10:FF:000020">
    <property type="entry name" value="SWI/SNF complex subunit SMARCC2 isoform c"/>
    <property type="match status" value="1"/>
</dbReference>
<keyword evidence="4" id="KW-0539">Nucleus</keyword>
<evidence type="ECO:0000259" key="8">
    <source>
        <dbReference type="PROSITE" id="PS51293"/>
    </source>
</evidence>
<evidence type="ECO:0000313" key="10">
    <source>
        <dbReference type="Proteomes" id="UP001146120"/>
    </source>
</evidence>
<feature type="domain" description="SANT" evidence="8">
    <location>
        <begin position="274"/>
        <end position="330"/>
    </location>
</feature>
<evidence type="ECO:0000256" key="1">
    <source>
        <dbReference type="ARBA" id="ARBA00023015"/>
    </source>
</evidence>
<comment type="caution">
    <text evidence="9">The sequence shown here is derived from an EMBL/GenBank/DDBJ whole genome shotgun (WGS) entry which is preliminary data.</text>
</comment>
<dbReference type="AlphaFoldDB" id="A0AAV2Z4M2"/>
<gene>
    <name evidence="9" type="ORF">N0F65_001595</name>
</gene>
<feature type="domain" description="SWIRM" evidence="7">
    <location>
        <begin position="46"/>
        <end position="152"/>
    </location>
</feature>
<keyword evidence="1" id="KW-0805">Transcription regulation</keyword>
<feature type="compositionally biased region" description="Basic and acidic residues" evidence="5">
    <location>
        <begin position="30"/>
        <end position="42"/>
    </location>
</feature>
<dbReference type="CDD" id="cd00167">
    <property type="entry name" value="SANT"/>
    <property type="match status" value="1"/>
</dbReference>
<reference evidence="9" key="2">
    <citation type="journal article" date="2023" name="Microbiol Resour">
        <title>Decontamination and Annotation of the Draft Genome Sequence of the Oomycete Lagenidium giganteum ARSEF 373.</title>
        <authorList>
            <person name="Morgan W.R."/>
            <person name="Tartar A."/>
        </authorList>
    </citation>
    <scope>NUCLEOTIDE SEQUENCE</scope>
    <source>
        <strain evidence="9">ARSEF 373</strain>
    </source>
</reference>
<evidence type="ECO:0000256" key="4">
    <source>
        <dbReference type="ARBA" id="ARBA00023242"/>
    </source>
</evidence>